<evidence type="ECO:0008006" key="9">
    <source>
        <dbReference type="Google" id="ProtNLM"/>
    </source>
</evidence>
<dbReference type="Proteomes" id="UP000014500">
    <property type="component" value="Unassembled WGS sequence"/>
</dbReference>
<dbReference type="CDD" id="cd00153">
    <property type="entry name" value="RA_RalGDS_like"/>
    <property type="match status" value="1"/>
</dbReference>
<dbReference type="PhylomeDB" id="T1JJE6"/>
<dbReference type="PANTHER" id="PTHR23113">
    <property type="entry name" value="GUANINE NUCLEOTIDE EXCHANGE FACTOR"/>
    <property type="match status" value="1"/>
</dbReference>
<evidence type="ECO:0000313" key="7">
    <source>
        <dbReference type="EnsemblMetazoa" id="SMAR013976-PA"/>
    </source>
</evidence>
<dbReference type="PROSITE" id="PS50009">
    <property type="entry name" value="RASGEF_CAT"/>
    <property type="match status" value="1"/>
</dbReference>
<dbReference type="InterPro" id="IPR000159">
    <property type="entry name" value="RA_dom"/>
</dbReference>
<dbReference type="EMBL" id="JH431939">
    <property type="status" value="NOT_ANNOTATED_CDS"/>
    <property type="molecule type" value="Genomic_DNA"/>
</dbReference>
<dbReference type="GO" id="GO:0007265">
    <property type="term" value="P:Ras protein signal transduction"/>
    <property type="evidence" value="ECO:0007669"/>
    <property type="project" value="TreeGrafter"/>
</dbReference>
<evidence type="ECO:0000259" key="4">
    <source>
        <dbReference type="PROSITE" id="PS50009"/>
    </source>
</evidence>
<dbReference type="Gene3D" id="1.20.870.10">
    <property type="entry name" value="Son of sevenless (SoS) protein Chain: S domain 1"/>
    <property type="match status" value="1"/>
</dbReference>
<reference evidence="7" key="2">
    <citation type="submission" date="2015-02" db="UniProtKB">
        <authorList>
            <consortium name="EnsemblMetazoa"/>
        </authorList>
    </citation>
    <scope>IDENTIFICATION</scope>
</reference>
<dbReference type="GO" id="GO:0005085">
    <property type="term" value="F:guanyl-nucleotide exchange factor activity"/>
    <property type="evidence" value="ECO:0007669"/>
    <property type="project" value="UniProtKB-KW"/>
</dbReference>
<proteinExistence type="predicted"/>
<feature type="region of interest" description="Disordered" evidence="3">
    <location>
        <begin position="703"/>
        <end position="726"/>
    </location>
</feature>
<dbReference type="InterPro" id="IPR023578">
    <property type="entry name" value="Ras_GEF_dom_sf"/>
</dbReference>
<dbReference type="InterPro" id="IPR029071">
    <property type="entry name" value="Ubiquitin-like_domsf"/>
</dbReference>
<dbReference type="Gene3D" id="3.10.20.90">
    <property type="entry name" value="Phosphatidylinositol 3-kinase Catalytic Subunit, Chain A, domain 1"/>
    <property type="match status" value="1"/>
</dbReference>
<dbReference type="InterPro" id="IPR019804">
    <property type="entry name" value="Ras_G-nucl-exch_fac_CS"/>
</dbReference>
<feature type="compositionally biased region" description="Low complexity" evidence="3">
    <location>
        <begin position="580"/>
        <end position="598"/>
    </location>
</feature>
<dbReference type="OMA" id="DSCMVYD"/>
<feature type="compositionally biased region" description="Basic residues" evidence="3">
    <location>
        <begin position="711"/>
        <end position="726"/>
    </location>
</feature>
<evidence type="ECO:0000313" key="8">
    <source>
        <dbReference type="Proteomes" id="UP000014500"/>
    </source>
</evidence>
<dbReference type="PROSITE" id="PS50212">
    <property type="entry name" value="RASGEF_NTER"/>
    <property type="match status" value="1"/>
</dbReference>
<dbReference type="eggNOG" id="KOG3629">
    <property type="taxonomic scope" value="Eukaryota"/>
</dbReference>
<dbReference type="GO" id="GO:0005886">
    <property type="term" value="C:plasma membrane"/>
    <property type="evidence" value="ECO:0007669"/>
    <property type="project" value="TreeGrafter"/>
</dbReference>
<evidence type="ECO:0000256" key="2">
    <source>
        <dbReference type="PROSITE-ProRule" id="PRU00168"/>
    </source>
</evidence>
<dbReference type="HOGENOM" id="CLU_010252_0_0_1"/>
<dbReference type="STRING" id="126957.T1JJE6"/>
<dbReference type="SMART" id="SM00314">
    <property type="entry name" value="RA"/>
    <property type="match status" value="1"/>
</dbReference>
<dbReference type="SUPFAM" id="SSF48366">
    <property type="entry name" value="Ras GEF"/>
    <property type="match status" value="1"/>
</dbReference>
<name>T1JJE6_STRMM</name>
<evidence type="ECO:0000259" key="5">
    <source>
        <dbReference type="PROSITE" id="PS50200"/>
    </source>
</evidence>
<organism evidence="7 8">
    <name type="scientific">Strigamia maritima</name>
    <name type="common">European centipede</name>
    <name type="synonym">Geophilus maritimus</name>
    <dbReference type="NCBI Taxonomy" id="126957"/>
    <lineage>
        <taxon>Eukaryota</taxon>
        <taxon>Metazoa</taxon>
        <taxon>Ecdysozoa</taxon>
        <taxon>Arthropoda</taxon>
        <taxon>Myriapoda</taxon>
        <taxon>Chilopoda</taxon>
        <taxon>Pleurostigmophora</taxon>
        <taxon>Geophilomorpha</taxon>
        <taxon>Linotaeniidae</taxon>
        <taxon>Strigamia</taxon>
    </lineage>
</organism>
<feature type="domain" description="Ras-GEF" evidence="4">
    <location>
        <begin position="255"/>
        <end position="522"/>
    </location>
</feature>
<evidence type="ECO:0000256" key="3">
    <source>
        <dbReference type="SAM" id="MobiDB-lite"/>
    </source>
</evidence>
<dbReference type="PROSITE" id="PS00720">
    <property type="entry name" value="RASGEF"/>
    <property type="match status" value="1"/>
</dbReference>
<sequence length="726" mass="83193">MDNQDIVRERMKFYVELCDCRICSKDCGYVALENRSQWTDFGQPTWRYWGEEKVDGAVFNVYLKKVRYFNPSKSASSDSDDEISHLEWETVRVRVIKAGRLDKLVEALITETGELDSTYFNIFLATYRSFANTSQVLSLVLEKYKKVIDNQSQTKDPLRDQTRKSFKLALTIWLDTLPEDFRDPPKYALLHQVMDFVEKYMPDNELQLRARHRLDKFLKEDIFRETTFFDTKDETLSTTMFMNGDEEHQSFLDIPNVHFAEQLTYLDSELFKKVIPHHCLGSVWSRRDKNRRSETSTVAATVEQFNCVSFRVISTILMAPDMKPTARAKFISKWIDIAQELRMLKNFSSLKSIISGLQCNPIYRLKKVWLAVQREKAEIFEELARIFSEDNNQSTARELLMKEGTAKMAESVGVNDRHMQKRIQKQNSNSGSIIRGTVPYLGTFLTDLTMIDTAIPDTINDGLINFDKRRKEFEVLAQIKLLQSSANSYTFKCDPKFQRWFENLPILDDKESYELSYHIEPHGVTVLPKDKKNGKLLGHRKTDSIASTSSSSSSQFFDQISDISVPSSPNESSLLERKMSTSSSSSSLPSLDVSIASSTGSTQTSPYKTPEFYIIKVSLETPGQREINGIIMYKSIMLSNSDRTPAVIRNAMMKHCLEGNPDSYVLAQLLPDGEMVLPSYANVYYAINTAHDLNFVLRLKQEDDNGEGGKKTKPSKTKKKLLSVTI</sequence>
<reference evidence="8" key="1">
    <citation type="submission" date="2011-05" db="EMBL/GenBank/DDBJ databases">
        <authorList>
            <person name="Richards S.R."/>
            <person name="Qu J."/>
            <person name="Jiang H."/>
            <person name="Jhangiani S.N."/>
            <person name="Agravi P."/>
            <person name="Goodspeed R."/>
            <person name="Gross S."/>
            <person name="Mandapat C."/>
            <person name="Jackson L."/>
            <person name="Mathew T."/>
            <person name="Pu L."/>
            <person name="Thornton R."/>
            <person name="Saada N."/>
            <person name="Wilczek-Boney K.B."/>
            <person name="Lee S."/>
            <person name="Kovar C."/>
            <person name="Wu Y."/>
            <person name="Scherer S.E."/>
            <person name="Worley K.C."/>
            <person name="Muzny D.M."/>
            <person name="Gibbs R."/>
        </authorList>
    </citation>
    <scope>NUCLEOTIDE SEQUENCE</scope>
    <source>
        <strain evidence="8">Brora</strain>
    </source>
</reference>
<dbReference type="CDD" id="cd00155">
    <property type="entry name" value="RasGEF"/>
    <property type="match status" value="1"/>
</dbReference>
<dbReference type="InterPro" id="IPR036964">
    <property type="entry name" value="RASGEF_cat_dom_sf"/>
</dbReference>
<feature type="region of interest" description="Disordered" evidence="3">
    <location>
        <begin position="562"/>
        <end position="604"/>
    </location>
</feature>
<dbReference type="InterPro" id="IPR000651">
    <property type="entry name" value="Ras-like_Gua-exchang_fac_N"/>
</dbReference>
<dbReference type="PROSITE" id="PS50200">
    <property type="entry name" value="RA"/>
    <property type="match status" value="1"/>
</dbReference>
<dbReference type="InterPro" id="IPR008937">
    <property type="entry name" value="Ras-like_GEF"/>
</dbReference>
<dbReference type="Pfam" id="PF00618">
    <property type="entry name" value="RasGEF_N"/>
    <property type="match status" value="1"/>
</dbReference>
<dbReference type="PANTHER" id="PTHR23113:SF312">
    <property type="entry name" value="RAL GUANINE NUCLEOTIDE DISSOCIATION STIMULATOR-LIKE, ISOFORM E"/>
    <property type="match status" value="1"/>
</dbReference>
<dbReference type="EnsemblMetazoa" id="SMAR013976-RA">
    <property type="protein sequence ID" value="SMAR013976-PA"/>
    <property type="gene ID" value="SMAR013976"/>
</dbReference>
<dbReference type="Pfam" id="PF00788">
    <property type="entry name" value="RA"/>
    <property type="match status" value="1"/>
</dbReference>
<dbReference type="InterPro" id="IPR001895">
    <property type="entry name" value="RASGEF_cat_dom"/>
</dbReference>
<protein>
    <recommendedName>
        <fullName evidence="9">Ral guanine nucleotide dissociation stimulator-like 1</fullName>
    </recommendedName>
</protein>
<accession>T1JJE6</accession>
<dbReference type="CDD" id="cd06224">
    <property type="entry name" value="REM"/>
    <property type="match status" value="1"/>
</dbReference>
<dbReference type="AlphaFoldDB" id="T1JJE6"/>
<feature type="domain" description="Ras-associating" evidence="5">
    <location>
        <begin position="611"/>
        <end position="702"/>
    </location>
</feature>
<evidence type="ECO:0000256" key="1">
    <source>
        <dbReference type="ARBA" id="ARBA00022658"/>
    </source>
</evidence>
<dbReference type="SMART" id="SM00229">
    <property type="entry name" value="RasGEFN"/>
    <property type="match status" value="1"/>
</dbReference>
<dbReference type="SMART" id="SM00147">
    <property type="entry name" value="RasGEF"/>
    <property type="match status" value="1"/>
</dbReference>
<dbReference type="Gene3D" id="1.10.840.10">
    <property type="entry name" value="Ras guanine-nucleotide exchange factors catalytic domain"/>
    <property type="match status" value="1"/>
</dbReference>
<dbReference type="Pfam" id="PF00617">
    <property type="entry name" value="RasGEF"/>
    <property type="match status" value="1"/>
</dbReference>
<feature type="domain" description="N-terminal Ras-GEF" evidence="6">
    <location>
        <begin position="92"/>
        <end position="218"/>
    </location>
</feature>
<evidence type="ECO:0000259" key="6">
    <source>
        <dbReference type="PROSITE" id="PS50212"/>
    </source>
</evidence>
<keyword evidence="1 2" id="KW-0344">Guanine-nucleotide releasing factor</keyword>
<dbReference type="SUPFAM" id="SSF54236">
    <property type="entry name" value="Ubiquitin-like"/>
    <property type="match status" value="1"/>
</dbReference>
<keyword evidence="8" id="KW-1185">Reference proteome</keyword>